<gene>
    <name evidence="2" type="ORF">AVEN_272959_1</name>
</gene>
<organism evidence="2 3">
    <name type="scientific">Araneus ventricosus</name>
    <name type="common">Orbweaver spider</name>
    <name type="synonym">Epeira ventricosa</name>
    <dbReference type="NCBI Taxonomy" id="182803"/>
    <lineage>
        <taxon>Eukaryota</taxon>
        <taxon>Metazoa</taxon>
        <taxon>Ecdysozoa</taxon>
        <taxon>Arthropoda</taxon>
        <taxon>Chelicerata</taxon>
        <taxon>Arachnida</taxon>
        <taxon>Araneae</taxon>
        <taxon>Araneomorphae</taxon>
        <taxon>Entelegynae</taxon>
        <taxon>Araneoidea</taxon>
        <taxon>Araneidae</taxon>
        <taxon>Araneus</taxon>
    </lineage>
</organism>
<reference evidence="2 3" key="1">
    <citation type="journal article" date="2019" name="Sci. Rep.">
        <title>Orb-weaving spider Araneus ventricosus genome elucidates the spidroin gene catalogue.</title>
        <authorList>
            <person name="Kono N."/>
            <person name="Nakamura H."/>
            <person name="Ohtoshi R."/>
            <person name="Moran D.A.P."/>
            <person name="Shinohara A."/>
            <person name="Yoshida Y."/>
            <person name="Fujiwara M."/>
            <person name="Mori M."/>
            <person name="Tomita M."/>
            <person name="Arakawa K."/>
        </authorList>
    </citation>
    <scope>NUCLEOTIDE SEQUENCE [LARGE SCALE GENOMIC DNA]</scope>
</reference>
<protein>
    <submittedName>
        <fullName evidence="2">Uncharacterized protein</fullName>
    </submittedName>
</protein>
<dbReference type="Proteomes" id="UP000499080">
    <property type="component" value="Unassembled WGS sequence"/>
</dbReference>
<evidence type="ECO:0000313" key="3">
    <source>
        <dbReference type="Proteomes" id="UP000499080"/>
    </source>
</evidence>
<proteinExistence type="predicted"/>
<dbReference type="AlphaFoldDB" id="A0A4Y2AIC0"/>
<dbReference type="EMBL" id="BGPR01080493">
    <property type="protein sequence ID" value="GBL78945.1"/>
    <property type="molecule type" value="Genomic_DNA"/>
</dbReference>
<evidence type="ECO:0000256" key="1">
    <source>
        <dbReference type="SAM" id="MobiDB-lite"/>
    </source>
</evidence>
<feature type="region of interest" description="Disordered" evidence="1">
    <location>
        <begin position="1"/>
        <end position="29"/>
    </location>
</feature>
<sequence length="248" mass="27135">MFPRVAQITRPSASRASSAQHSRREFRHNISAPAVRDQTFTQSPTNRRSSRKFIICTGSSGATSAPSRTRTGSFGTSAPAVRPFGCILRNICTGEFCATSALASSGATLGEFLAQQHSPTFALRVPAQHSHRRVRTQLRTGEFFATSSYRSELRNIAPASLGATFAHGEFLRNIRQHSPASSCGTSALEFGSAPAVPWQYLAPFWHQLRLPRNIRTGEFGRPPAPYPATSAPRVRTQLSHRRVRAQCA</sequence>
<keyword evidence="3" id="KW-1185">Reference proteome</keyword>
<name>A0A4Y2AIC0_ARAVE</name>
<accession>A0A4Y2AIC0</accession>
<comment type="caution">
    <text evidence="2">The sequence shown here is derived from an EMBL/GenBank/DDBJ whole genome shotgun (WGS) entry which is preliminary data.</text>
</comment>
<evidence type="ECO:0000313" key="2">
    <source>
        <dbReference type="EMBL" id="GBL78945.1"/>
    </source>
</evidence>